<evidence type="ECO:0000313" key="3">
    <source>
        <dbReference type="Proteomes" id="UP000315295"/>
    </source>
</evidence>
<protein>
    <submittedName>
        <fullName evidence="2">Uncharacterized protein</fullName>
    </submittedName>
</protein>
<keyword evidence="3" id="KW-1185">Reference proteome</keyword>
<name>A0A540K799_MALBA</name>
<evidence type="ECO:0000256" key="1">
    <source>
        <dbReference type="SAM" id="MobiDB-lite"/>
    </source>
</evidence>
<dbReference type="EMBL" id="VIEB01002013">
    <property type="protein sequence ID" value="TQD70089.1"/>
    <property type="molecule type" value="Genomic_DNA"/>
</dbReference>
<dbReference type="Proteomes" id="UP000315295">
    <property type="component" value="Unassembled WGS sequence"/>
</dbReference>
<accession>A0A540K799</accession>
<proteinExistence type="predicted"/>
<feature type="compositionally biased region" description="Polar residues" evidence="1">
    <location>
        <begin position="1"/>
        <end position="21"/>
    </location>
</feature>
<dbReference type="AlphaFoldDB" id="A0A540K799"/>
<reference evidence="2 3" key="1">
    <citation type="journal article" date="2019" name="G3 (Bethesda)">
        <title>Sequencing of a Wild Apple (Malus baccata) Genome Unravels the Differences Between Cultivated and Wild Apple Species Regarding Disease Resistance and Cold Tolerance.</title>
        <authorList>
            <person name="Chen X."/>
        </authorList>
    </citation>
    <scope>NUCLEOTIDE SEQUENCE [LARGE SCALE GENOMIC DNA]</scope>
    <source>
        <strain evidence="3">cv. Shandingzi</strain>
        <tissue evidence="2">Leaves</tissue>
    </source>
</reference>
<sequence length="51" mass="6005">MDLNNPNPQGNRLRNQNPQGKRSTKVRQVYRTWIGLLECLARQGKQVLERE</sequence>
<comment type="caution">
    <text evidence="2">The sequence shown here is derived from an EMBL/GenBank/DDBJ whole genome shotgun (WGS) entry which is preliminary data.</text>
</comment>
<feature type="region of interest" description="Disordered" evidence="1">
    <location>
        <begin position="1"/>
        <end position="25"/>
    </location>
</feature>
<gene>
    <name evidence="2" type="ORF">C1H46_044378</name>
</gene>
<evidence type="ECO:0000313" key="2">
    <source>
        <dbReference type="EMBL" id="TQD70089.1"/>
    </source>
</evidence>
<organism evidence="2 3">
    <name type="scientific">Malus baccata</name>
    <name type="common">Siberian crab apple</name>
    <name type="synonym">Pyrus baccata</name>
    <dbReference type="NCBI Taxonomy" id="106549"/>
    <lineage>
        <taxon>Eukaryota</taxon>
        <taxon>Viridiplantae</taxon>
        <taxon>Streptophyta</taxon>
        <taxon>Embryophyta</taxon>
        <taxon>Tracheophyta</taxon>
        <taxon>Spermatophyta</taxon>
        <taxon>Magnoliopsida</taxon>
        <taxon>eudicotyledons</taxon>
        <taxon>Gunneridae</taxon>
        <taxon>Pentapetalae</taxon>
        <taxon>rosids</taxon>
        <taxon>fabids</taxon>
        <taxon>Rosales</taxon>
        <taxon>Rosaceae</taxon>
        <taxon>Amygdaloideae</taxon>
        <taxon>Maleae</taxon>
        <taxon>Malus</taxon>
    </lineage>
</organism>